<proteinExistence type="predicted"/>
<reference evidence="3" key="1">
    <citation type="submission" date="2021-03" db="EMBL/GenBank/DDBJ databases">
        <title>Genome of Cognatishimia sp. F0-27.</title>
        <authorList>
            <person name="Ping X."/>
        </authorList>
    </citation>
    <scope>NUCLEOTIDE SEQUENCE [LARGE SCALE GENOMIC DNA]</scope>
    <source>
        <strain evidence="3">E313</strain>
    </source>
</reference>
<evidence type="ECO:0000313" key="2">
    <source>
        <dbReference type="EMBL" id="MCC1484253.1"/>
    </source>
</evidence>
<sequence>MKKLIIILGFISAIISVILAVTPLFRLAIFPIIIALVCGGALFYLSKKQGSKTKITQYLFLLVIISLSVTVYKVIFTTAEVGDIEELEQREEKSEEDSIELLEGLEIDE</sequence>
<comment type="caution">
    <text evidence="2">The sequence shown here is derived from an EMBL/GenBank/DDBJ whole genome shotgun (WGS) entry which is preliminary data.</text>
</comment>
<reference evidence="3" key="2">
    <citation type="submission" date="2023-07" db="EMBL/GenBank/DDBJ databases">
        <title>Genome of Winogradskyella sp. E313.</title>
        <authorList>
            <person name="Zhou Y."/>
        </authorList>
    </citation>
    <scope>NUCLEOTIDE SEQUENCE [LARGE SCALE GENOMIC DNA]</scope>
    <source>
        <strain evidence="3">E313</strain>
    </source>
</reference>
<protein>
    <submittedName>
        <fullName evidence="2">FUSC family protein</fullName>
    </submittedName>
</protein>
<feature type="transmembrane region" description="Helical" evidence="1">
    <location>
        <begin position="58"/>
        <end position="76"/>
    </location>
</feature>
<gene>
    <name evidence="2" type="ORF">J1C55_06620</name>
</gene>
<dbReference type="RefSeq" id="WP_227476694.1">
    <property type="nucleotide sequence ID" value="NZ_JAFMPT010000006.1"/>
</dbReference>
<accession>A0ABS8EM05</accession>
<evidence type="ECO:0000256" key="1">
    <source>
        <dbReference type="SAM" id="Phobius"/>
    </source>
</evidence>
<keyword evidence="1" id="KW-1133">Transmembrane helix</keyword>
<name>A0ABS8EM05_9FLAO</name>
<keyword evidence="3" id="KW-1185">Reference proteome</keyword>
<dbReference type="EMBL" id="JAFMPT010000006">
    <property type="protein sequence ID" value="MCC1484253.1"/>
    <property type="molecule type" value="Genomic_DNA"/>
</dbReference>
<dbReference type="Proteomes" id="UP000778797">
    <property type="component" value="Unassembled WGS sequence"/>
</dbReference>
<organism evidence="2 3">
    <name type="scientific">Winogradskyella immobilis</name>
    <dbReference type="NCBI Taxonomy" id="2816852"/>
    <lineage>
        <taxon>Bacteria</taxon>
        <taxon>Pseudomonadati</taxon>
        <taxon>Bacteroidota</taxon>
        <taxon>Flavobacteriia</taxon>
        <taxon>Flavobacteriales</taxon>
        <taxon>Flavobacteriaceae</taxon>
        <taxon>Winogradskyella</taxon>
    </lineage>
</organism>
<keyword evidence="1" id="KW-0812">Transmembrane</keyword>
<feature type="transmembrane region" description="Helical" evidence="1">
    <location>
        <begin position="30"/>
        <end position="46"/>
    </location>
</feature>
<evidence type="ECO:0000313" key="3">
    <source>
        <dbReference type="Proteomes" id="UP000778797"/>
    </source>
</evidence>
<keyword evidence="1" id="KW-0472">Membrane</keyword>